<evidence type="ECO:0000259" key="2">
    <source>
        <dbReference type="Pfam" id="PF00535"/>
    </source>
</evidence>
<dbReference type="HOGENOM" id="CLU_023845_0_3_10"/>
<dbReference type="SUPFAM" id="SSF53448">
    <property type="entry name" value="Nucleotide-diphospho-sugar transferases"/>
    <property type="match status" value="1"/>
</dbReference>
<dbReference type="Pfam" id="PF00535">
    <property type="entry name" value="Glycos_transf_2"/>
    <property type="match status" value="1"/>
</dbReference>
<dbReference type="Gene3D" id="3.90.550.10">
    <property type="entry name" value="Spore Coat Polysaccharide Biosynthesis Protein SpsA, Chain A"/>
    <property type="match status" value="1"/>
</dbReference>
<dbReference type="GO" id="GO:0016740">
    <property type="term" value="F:transferase activity"/>
    <property type="evidence" value="ECO:0007669"/>
    <property type="project" value="UniProtKB-KW"/>
</dbReference>
<gene>
    <name evidence="3" type="ORF">HMPREF1991_00842</name>
</gene>
<keyword evidence="3" id="KW-0808">Transferase</keyword>
<evidence type="ECO:0000313" key="4">
    <source>
        <dbReference type="Proteomes" id="UP000027442"/>
    </source>
</evidence>
<comment type="caution">
    <text evidence="3">The sequence shown here is derived from an EMBL/GenBank/DDBJ whole genome shotgun (WGS) entry which is preliminary data.</text>
</comment>
<dbReference type="InterPro" id="IPR029044">
    <property type="entry name" value="Nucleotide-diphossugar_trans"/>
</dbReference>
<organism evidence="3 4">
    <name type="scientific">Hoylesella loescheii DSM 19665 = JCM 12249 = ATCC 15930</name>
    <dbReference type="NCBI Taxonomy" id="1122985"/>
    <lineage>
        <taxon>Bacteria</taxon>
        <taxon>Pseudomonadati</taxon>
        <taxon>Bacteroidota</taxon>
        <taxon>Bacteroidia</taxon>
        <taxon>Bacteroidales</taxon>
        <taxon>Prevotellaceae</taxon>
        <taxon>Hoylesella</taxon>
    </lineage>
</organism>
<keyword evidence="1" id="KW-1133">Transmembrane helix</keyword>
<dbReference type="PANTHER" id="PTHR43179:SF7">
    <property type="entry name" value="RHAMNOSYLTRANSFERASE WBBL"/>
    <property type="match status" value="1"/>
</dbReference>
<dbReference type="InterPro" id="IPR001173">
    <property type="entry name" value="Glyco_trans_2-like"/>
</dbReference>
<dbReference type="CDD" id="cd04186">
    <property type="entry name" value="GT_2_like_c"/>
    <property type="match status" value="1"/>
</dbReference>
<name>A0A069QT94_HOYLO</name>
<accession>A0A069QT94</accession>
<feature type="transmembrane region" description="Helical" evidence="1">
    <location>
        <begin position="262"/>
        <end position="279"/>
    </location>
</feature>
<dbReference type="EMBL" id="JNGW01000031">
    <property type="protein sequence ID" value="KDR53061.1"/>
    <property type="molecule type" value="Genomic_DNA"/>
</dbReference>
<feature type="domain" description="Glycosyltransferase 2-like" evidence="2">
    <location>
        <begin position="12"/>
        <end position="189"/>
    </location>
</feature>
<keyword evidence="4" id="KW-1185">Reference proteome</keyword>
<dbReference type="PANTHER" id="PTHR43179">
    <property type="entry name" value="RHAMNOSYLTRANSFERASE WBBL"/>
    <property type="match status" value="1"/>
</dbReference>
<dbReference type="PATRIC" id="fig|1122985.7.peg.872"/>
<dbReference type="eggNOG" id="COG1216">
    <property type="taxonomic scope" value="Bacteria"/>
</dbReference>
<reference evidence="3 4" key="1">
    <citation type="submission" date="2013-08" db="EMBL/GenBank/DDBJ databases">
        <authorList>
            <person name="Weinstock G."/>
            <person name="Sodergren E."/>
            <person name="Wylie T."/>
            <person name="Fulton L."/>
            <person name="Fulton R."/>
            <person name="Fronick C."/>
            <person name="O'Laughlin M."/>
            <person name="Godfrey J."/>
            <person name="Miner T."/>
            <person name="Herter B."/>
            <person name="Appelbaum E."/>
            <person name="Cordes M."/>
            <person name="Lek S."/>
            <person name="Wollam A."/>
            <person name="Pepin K.H."/>
            <person name="Palsikar V.B."/>
            <person name="Mitreva M."/>
            <person name="Wilson R.K."/>
        </authorList>
    </citation>
    <scope>NUCLEOTIDE SEQUENCE [LARGE SCALE GENOMIC DNA]</scope>
    <source>
        <strain evidence="3 4">ATCC 15930</strain>
    </source>
</reference>
<evidence type="ECO:0000256" key="1">
    <source>
        <dbReference type="SAM" id="Phobius"/>
    </source>
</evidence>
<sequence length="304" mass="34935">MMAYEEKMVEVSVIFVNYNATDMLIEAIRSVKEHTQHVSYELIVVDNASPDKGIQRIKDTFEEEIKVIISTQNLGFGGANNLGVAEAEGKYIFFLNPDTLLLNDVISSLYAYCESNADKRIGALGTILLSQAKQPTNSFGMFLSPCNVIANRLGLSRGTQVLQQITQPTNVDFITGADLFVPRSVLQEIGCFDTRFFMYCEEVDLQQRMAQKRYQRIVLPHAGIVHFDGGSYQQVKKRSASRRQEQDRSICIYIKKHYPRSAYYLFLLAFILIRWPAYINPHYPLKENWRYFKMLISPKLSKRQ</sequence>
<keyword evidence="1" id="KW-0812">Transmembrane</keyword>
<evidence type="ECO:0000313" key="3">
    <source>
        <dbReference type="EMBL" id="KDR53061.1"/>
    </source>
</evidence>
<dbReference type="RefSeq" id="WP_018966164.1">
    <property type="nucleotide sequence ID" value="NZ_KB899210.1"/>
</dbReference>
<proteinExistence type="predicted"/>
<dbReference type="Proteomes" id="UP000027442">
    <property type="component" value="Unassembled WGS sequence"/>
</dbReference>
<protein>
    <submittedName>
        <fullName evidence="3">Glycosyltransferase, group 2 family protein</fullName>
    </submittedName>
</protein>
<dbReference type="AlphaFoldDB" id="A0A069QT94"/>
<keyword evidence="1" id="KW-0472">Membrane</keyword>